<dbReference type="EMBL" id="BSVB01000001">
    <property type="protein sequence ID" value="GMA95736.1"/>
    <property type="molecule type" value="Genomic_DNA"/>
</dbReference>
<dbReference type="Proteomes" id="UP001157034">
    <property type="component" value="Unassembled WGS sequence"/>
</dbReference>
<name>A0ABQ6KAQ3_9MICO</name>
<dbReference type="InterPro" id="IPR025241">
    <property type="entry name" value="DUF4190"/>
</dbReference>
<evidence type="ECO:0000313" key="3">
    <source>
        <dbReference type="EMBL" id="GMA95736.1"/>
    </source>
</evidence>
<evidence type="ECO:0000259" key="2">
    <source>
        <dbReference type="Pfam" id="PF13828"/>
    </source>
</evidence>
<evidence type="ECO:0000256" key="1">
    <source>
        <dbReference type="SAM" id="Phobius"/>
    </source>
</evidence>
<gene>
    <name evidence="3" type="ORF">GCM10025881_25600</name>
</gene>
<keyword evidence="1" id="KW-0472">Membrane</keyword>
<comment type="caution">
    <text evidence="3">The sequence shown here is derived from an EMBL/GenBank/DDBJ whole genome shotgun (WGS) entry which is preliminary data.</text>
</comment>
<proteinExistence type="predicted"/>
<keyword evidence="1" id="KW-0812">Transmembrane</keyword>
<sequence length="74" mass="7739">MRLRRRRLNPLAVVALVLGCLVSPVAALFGHIALMQIAASGERGRLAAIIAIVLGYASLVFIVGLGIVYLVGNA</sequence>
<dbReference type="RefSeq" id="WP_284254448.1">
    <property type="nucleotide sequence ID" value="NZ_BSVB01000001.1"/>
</dbReference>
<keyword evidence="1" id="KW-1133">Transmembrane helix</keyword>
<protein>
    <recommendedName>
        <fullName evidence="2">DUF4190 domain-containing protein</fullName>
    </recommendedName>
</protein>
<accession>A0ABQ6KAQ3</accession>
<keyword evidence="4" id="KW-1185">Reference proteome</keyword>
<organism evidence="3 4">
    <name type="scientific">Pseudolysinimonas kribbensis</name>
    <dbReference type="NCBI Taxonomy" id="433641"/>
    <lineage>
        <taxon>Bacteria</taxon>
        <taxon>Bacillati</taxon>
        <taxon>Actinomycetota</taxon>
        <taxon>Actinomycetes</taxon>
        <taxon>Micrococcales</taxon>
        <taxon>Microbacteriaceae</taxon>
        <taxon>Pseudolysinimonas</taxon>
    </lineage>
</organism>
<evidence type="ECO:0000313" key="4">
    <source>
        <dbReference type="Proteomes" id="UP001157034"/>
    </source>
</evidence>
<dbReference type="PROSITE" id="PS51257">
    <property type="entry name" value="PROKAR_LIPOPROTEIN"/>
    <property type="match status" value="1"/>
</dbReference>
<feature type="transmembrane region" description="Helical" evidence="1">
    <location>
        <begin position="46"/>
        <end position="71"/>
    </location>
</feature>
<feature type="domain" description="DUF4190" evidence="2">
    <location>
        <begin position="11"/>
        <end position="63"/>
    </location>
</feature>
<reference evidence="4" key="1">
    <citation type="journal article" date="2019" name="Int. J. Syst. Evol. Microbiol.">
        <title>The Global Catalogue of Microorganisms (GCM) 10K type strain sequencing project: providing services to taxonomists for standard genome sequencing and annotation.</title>
        <authorList>
            <consortium name="The Broad Institute Genomics Platform"/>
            <consortium name="The Broad Institute Genome Sequencing Center for Infectious Disease"/>
            <person name="Wu L."/>
            <person name="Ma J."/>
        </authorList>
    </citation>
    <scope>NUCLEOTIDE SEQUENCE [LARGE SCALE GENOMIC DNA]</scope>
    <source>
        <strain evidence="4">NBRC 108894</strain>
    </source>
</reference>
<dbReference type="Pfam" id="PF13828">
    <property type="entry name" value="DUF4190"/>
    <property type="match status" value="1"/>
</dbReference>